<dbReference type="EMBL" id="HBUF01662909">
    <property type="protein sequence ID" value="CAG6789054.1"/>
    <property type="molecule type" value="Transcribed_RNA"/>
</dbReference>
<dbReference type="EMBL" id="HBUF01161722">
    <property type="protein sequence ID" value="CAG6650323.1"/>
    <property type="molecule type" value="Transcribed_RNA"/>
</dbReference>
<feature type="region of interest" description="Disordered" evidence="1">
    <location>
        <begin position="55"/>
        <end position="81"/>
    </location>
</feature>
<organism evidence="2">
    <name type="scientific">Cacopsylla melanoneura</name>
    <dbReference type="NCBI Taxonomy" id="428564"/>
    <lineage>
        <taxon>Eukaryota</taxon>
        <taxon>Metazoa</taxon>
        <taxon>Ecdysozoa</taxon>
        <taxon>Arthropoda</taxon>
        <taxon>Hexapoda</taxon>
        <taxon>Insecta</taxon>
        <taxon>Pterygota</taxon>
        <taxon>Neoptera</taxon>
        <taxon>Paraneoptera</taxon>
        <taxon>Hemiptera</taxon>
        <taxon>Sternorrhyncha</taxon>
        <taxon>Psylloidea</taxon>
        <taxon>Psyllidae</taxon>
        <taxon>Psyllinae</taxon>
        <taxon>Cacopsylla</taxon>
    </lineage>
</organism>
<protein>
    <submittedName>
        <fullName evidence="2">Uncharacterized protein</fullName>
    </submittedName>
</protein>
<accession>A0A8D8VBI1</accession>
<dbReference type="EMBL" id="HBUF01161723">
    <property type="protein sequence ID" value="CAG6650325.1"/>
    <property type="molecule type" value="Transcribed_RNA"/>
</dbReference>
<feature type="region of interest" description="Disordered" evidence="1">
    <location>
        <begin position="108"/>
        <end position="147"/>
    </location>
</feature>
<dbReference type="EMBL" id="HBUF01224670">
    <property type="protein sequence ID" value="CAG6670924.1"/>
    <property type="molecule type" value="Transcribed_RNA"/>
</dbReference>
<dbReference type="EMBL" id="HBUF01357151">
    <property type="protein sequence ID" value="CAG6718242.1"/>
    <property type="molecule type" value="Transcribed_RNA"/>
</dbReference>
<dbReference type="AlphaFoldDB" id="A0A8D8VBI1"/>
<dbReference type="EMBL" id="HBUF01357150">
    <property type="protein sequence ID" value="CAG6718239.1"/>
    <property type="molecule type" value="Transcribed_RNA"/>
</dbReference>
<evidence type="ECO:0000256" key="1">
    <source>
        <dbReference type="SAM" id="MobiDB-lite"/>
    </source>
</evidence>
<dbReference type="EMBL" id="HBUF01224671">
    <property type="protein sequence ID" value="CAG6670927.1"/>
    <property type="molecule type" value="Transcribed_RNA"/>
</dbReference>
<reference evidence="2" key="1">
    <citation type="submission" date="2021-05" db="EMBL/GenBank/DDBJ databases">
        <authorList>
            <person name="Alioto T."/>
            <person name="Alioto T."/>
            <person name="Gomez Garrido J."/>
        </authorList>
    </citation>
    <scope>NUCLEOTIDE SEQUENCE</scope>
</reference>
<name>A0A8D8VBI1_9HEMI</name>
<evidence type="ECO:0000313" key="2">
    <source>
        <dbReference type="EMBL" id="CAG6718242.1"/>
    </source>
</evidence>
<proteinExistence type="predicted"/>
<sequence length="158" mass="17226">MDDNGIYDQQLLQFEQRRLGQLAGLPVANEDGVRPSQSTAGTPVGHSLPVWSVRPSHPRGLRGTGRLCPVQGGRKYPGRVQQCPTVPARLWPARQKTATTLPRFPVSTARREWSTGSLPRPRAPSRVGGEPEVTGSASSAAPSVVRRESRVRFLNTQL</sequence>